<dbReference type="EMBL" id="JAERRH010000007">
    <property type="protein sequence ID" value="MBL1106890.1"/>
    <property type="molecule type" value="Genomic_DNA"/>
</dbReference>
<dbReference type="Gene3D" id="3.90.1150.10">
    <property type="entry name" value="Aspartate Aminotransferase, domain 1"/>
    <property type="match status" value="1"/>
</dbReference>
<comment type="caution">
    <text evidence="4">The sequence shown here is derived from an EMBL/GenBank/DDBJ whole genome shotgun (WGS) entry which is preliminary data.</text>
</comment>
<evidence type="ECO:0000256" key="3">
    <source>
        <dbReference type="RuleBase" id="RU003560"/>
    </source>
</evidence>
<dbReference type="PROSITE" id="PS00600">
    <property type="entry name" value="AA_TRANSFER_CLASS_3"/>
    <property type="match status" value="1"/>
</dbReference>
<keyword evidence="4" id="KW-0808">Transferase</keyword>
<accession>A0ABS1P3X9</accession>
<comment type="similarity">
    <text evidence="1 3">Belongs to the class-III pyridoxal-phosphate-dependent aminotransferase family.</text>
</comment>
<proteinExistence type="inferred from homology"/>
<dbReference type="PANTHER" id="PTHR43094:SF1">
    <property type="entry name" value="AMINOTRANSFERASE CLASS-III"/>
    <property type="match status" value="1"/>
</dbReference>
<organism evidence="4 5">
    <name type="scientific">Streptomyces musisoli</name>
    <dbReference type="NCBI Taxonomy" id="2802280"/>
    <lineage>
        <taxon>Bacteria</taxon>
        <taxon>Bacillati</taxon>
        <taxon>Actinomycetota</taxon>
        <taxon>Actinomycetes</taxon>
        <taxon>Kitasatosporales</taxon>
        <taxon>Streptomycetaceae</taxon>
        <taxon>Streptomyces</taxon>
    </lineage>
</organism>
<dbReference type="Pfam" id="PF00202">
    <property type="entry name" value="Aminotran_3"/>
    <property type="match status" value="1"/>
</dbReference>
<sequence length="433" mass="46361">MTPSTWDRGTYSLWHGTVPTSTILDRSGPADMWVRGEGSWLIDAAGNRALDARAGVGNMMLGYGRTDVVEAMTRQAQELPYVCMVRWELPAPVVVELAGALTEIAPSGLDRVRFCHTGGAAVESAVLMARSYHRNKGRRDKRLVVGLRDSYHGSPMAAMAASGQRIMHWLFGPMPDGFAHLPEPTGDSGTELAAQLDALGPERVAALILEPVKGRNGQPLRDAYLRAARDYCTKNDIVLIFDEAFTGFGRMGEMFAAGISGVSPDIMCLAKGITAGYAALGAVLATDEIYQAFDTGSTVFAHASTTDGHPVACAAALAAIRAYVKEDLVAHGRALGRLLRDRLNDLLEGAPTFGGVRAVGAYVAVDLVDRDGSPLSMQDRRDLESACRRQGVLVHYTPDTVVLMPPLTMTTQEAEFAAERFAGVVSGLRPTVV</sequence>
<evidence type="ECO:0000256" key="2">
    <source>
        <dbReference type="ARBA" id="ARBA00022898"/>
    </source>
</evidence>
<name>A0ABS1P3X9_9ACTN</name>
<dbReference type="RefSeq" id="WP_201820213.1">
    <property type="nucleotide sequence ID" value="NZ_JAERRH010000007.1"/>
</dbReference>
<dbReference type="InterPro" id="IPR049704">
    <property type="entry name" value="Aminotrans_3_PPA_site"/>
</dbReference>
<dbReference type="PIRSF" id="PIRSF000521">
    <property type="entry name" value="Transaminase_4ab_Lys_Orn"/>
    <property type="match status" value="1"/>
</dbReference>
<evidence type="ECO:0000256" key="1">
    <source>
        <dbReference type="ARBA" id="ARBA00008954"/>
    </source>
</evidence>
<dbReference type="InterPro" id="IPR015422">
    <property type="entry name" value="PyrdxlP-dep_Trfase_small"/>
</dbReference>
<gene>
    <name evidence="4" type="ORF">JK361_20155</name>
</gene>
<dbReference type="CDD" id="cd00610">
    <property type="entry name" value="OAT_like"/>
    <property type="match status" value="1"/>
</dbReference>
<dbReference type="Proteomes" id="UP000621386">
    <property type="component" value="Unassembled WGS sequence"/>
</dbReference>
<dbReference type="GO" id="GO:0008483">
    <property type="term" value="F:transaminase activity"/>
    <property type="evidence" value="ECO:0007669"/>
    <property type="project" value="UniProtKB-KW"/>
</dbReference>
<dbReference type="Gene3D" id="3.40.640.10">
    <property type="entry name" value="Type I PLP-dependent aspartate aminotransferase-like (Major domain)"/>
    <property type="match status" value="1"/>
</dbReference>
<keyword evidence="5" id="KW-1185">Reference proteome</keyword>
<reference evidence="4 5" key="1">
    <citation type="submission" date="2021-01" db="EMBL/GenBank/DDBJ databases">
        <title>WGS of actinomycetes isolated from Thailand.</title>
        <authorList>
            <person name="Thawai C."/>
        </authorList>
    </citation>
    <scope>NUCLEOTIDE SEQUENCE [LARGE SCALE GENOMIC DNA]</scope>
    <source>
        <strain evidence="4 5">CH5-8</strain>
    </source>
</reference>
<dbReference type="InterPro" id="IPR015421">
    <property type="entry name" value="PyrdxlP-dep_Trfase_major"/>
</dbReference>
<evidence type="ECO:0000313" key="5">
    <source>
        <dbReference type="Proteomes" id="UP000621386"/>
    </source>
</evidence>
<dbReference type="InterPro" id="IPR015424">
    <property type="entry name" value="PyrdxlP-dep_Trfase"/>
</dbReference>
<protein>
    <submittedName>
        <fullName evidence="4">Aspartate aminotransferase family protein</fullName>
    </submittedName>
</protein>
<dbReference type="InterPro" id="IPR005814">
    <property type="entry name" value="Aminotrans_3"/>
</dbReference>
<dbReference type="PANTHER" id="PTHR43094">
    <property type="entry name" value="AMINOTRANSFERASE"/>
    <property type="match status" value="1"/>
</dbReference>
<keyword evidence="2 3" id="KW-0663">Pyridoxal phosphate</keyword>
<keyword evidence="4" id="KW-0032">Aminotransferase</keyword>
<dbReference type="SUPFAM" id="SSF53383">
    <property type="entry name" value="PLP-dependent transferases"/>
    <property type="match status" value="1"/>
</dbReference>
<evidence type="ECO:0000313" key="4">
    <source>
        <dbReference type="EMBL" id="MBL1106890.1"/>
    </source>
</evidence>